<evidence type="ECO:0000313" key="3">
    <source>
        <dbReference type="Proteomes" id="UP000310158"/>
    </source>
</evidence>
<name>A0A4S4L0T1_9AGAM</name>
<sequence>MNIDETRFPSYALLSPEQLKVYQAATERGLFNLLPDEVYWRDRYDLLLSHGYRLRPRYHPEWKPSWIGTRIDPTFCEDSITSVNYDVIDAVCLEDSSVVSIKIIRNNTSEIDIGRYLSTSSLITHPMNHCVPIFDSFNNPDEPNTSYIVMPYLRPFDDPPFGSVGEVVDFVRQTLEGLCFIHGQGVAHRDCASANIMMDASPLYPQGHHPVRTSATPDGTALASPLSRIDNPVRYYFIDFGISSQFPPGDLPMVTGAKGRDKELPELSRDIPYDAFKADIFILGNLYKQEFLQKFHGLDFLMLLVTSMAEHDPVRRPSAPAALSDFQKLKAGLNSINLRWRLRPRDESVPQRVVFDTVAVARETFYQLKRIVG</sequence>
<proteinExistence type="predicted"/>
<evidence type="ECO:0000259" key="1">
    <source>
        <dbReference type="PROSITE" id="PS50011"/>
    </source>
</evidence>
<dbReference type="SUPFAM" id="SSF56112">
    <property type="entry name" value="Protein kinase-like (PK-like)"/>
    <property type="match status" value="1"/>
</dbReference>
<dbReference type="AlphaFoldDB" id="A0A4S4L0T1"/>
<dbReference type="InterPro" id="IPR000719">
    <property type="entry name" value="Prot_kinase_dom"/>
</dbReference>
<dbReference type="SMART" id="SM00220">
    <property type="entry name" value="S_TKc"/>
    <property type="match status" value="1"/>
</dbReference>
<accession>A0A4S4L0T1</accession>
<organism evidence="2 3">
    <name type="scientific">Bondarzewia mesenterica</name>
    <dbReference type="NCBI Taxonomy" id="1095465"/>
    <lineage>
        <taxon>Eukaryota</taxon>
        <taxon>Fungi</taxon>
        <taxon>Dikarya</taxon>
        <taxon>Basidiomycota</taxon>
        <taxon>Agaricomycotina</taxon>
        <taxon>Agaricomycetes</taxon>
        <taxon>Russulales</taxon>
        <taxon>Bondarzewiaceae</taxon>
        <taxon>Bondarzewia</taxon>
    </lineage>
</organism>
<dbReference type="InterPro" id="IPR011009">
    <property type="entry name" value="Kinase-like_dom_sf"/>
</dbReference>
<comment type="caution">
    <text evidence="2">The sequence shown here is derived from an EMBL/GenBank/DDBJ whole genome shotgun (WGS) entry which is preliminary data.</text>
</comment>
<gene>
    <name evidence="2" type="ORF">EW146_g10061</name>
</gene>
<dbReference type="EMBL" id="SGPL01001091">
    <property type="protein sequence ID" value="THH04862.1"/>
    <property type="molecule type" value="Genomic_DNA"/>
</dbReference>
<keyword evidence="3" id="KW-1185">Reference proteome</keyword>
<evidence type="ECO:0000313" key="2">
    <source>
        <dbReference type="EMBL" id="THH04862.1"/>
    </source>
</evidence>
<dbReference type="PROSITE" id="PS50011">
    <property type="entry name" value="PROTEIN_KINASE_DOM"/>
    <property type="match status" value="1"/>
</dbReference>
<dbReference type="OrthoDB" id="5987198at2759"/>
<reference evidence="2 3" key="1">
    <citation type="submission" date="2019-02" db="EMBL/GenBank/DDBJ databases">
        <title>Genome sequencing of the rare red list fungi Bondarzewia mesenterica.</title>
        <authorList>
            <person name="Buettner E."/>
            <person name="Kellner H."/>
        </authorList>
    </citation>
    <scope>NUCLEOTIDE SEQUENCE [LARGE SCALE GENOMIC DNA]</scope>
    <source>
        <strain evidence="2 3">DSM 108281</strain>
    </source>
</reference>
<dbReference type="Gene3D" id="1.10.510.10">
    <property type="entry name" value="Transferase(Phosphotransferase) domain 1"/>
    <property type="match status" value="1"/>
</dbReference>
<dbReference type="GO" id="GO:0004672">
    <property type="term" value="F:protein kinase activity"/>
    <property type="evidence" value="ECO:0007669"/>
    <property type="project" value="InterPro"/>
</dbReference>
<protein>
    <recommendedName>
        <fullName evidence="1">Protein kinase domain-containing protein</fullName>
    </recommendedName>
</protein>
<feature type="domain" description="Protein kinase" evidence="1">
    <location>
        <begin position="69"/>
        <end position="373"/>
    </location>
</feature>
<dbReference type="Proteomes" id="UP000310158">
    <property type="component" value="Unassembled WGS sequence"/>
</dbReference>
<dbReference type="GO" id="GO:0005524">
    <property type="term" value="F:ATP binding"/>
    <property type="evidence" value="ECO:0007669"/>
    <property type="project" value="InterPro"/>
</dbReference>